<sequence>MVRVCHVISGDLWAGAEVMAFHLLRHLQNEPGIELRVVLLNRGRLADELRAAGITVDVVEENRLSFRQLVCTVHTLLKAAPPHILHSHRYKENLVVFLVSRRLSGVRLVASQHGLPETPGEHSGRRLRIKSRINFFVMARFFHRVVPVSRDIMTLFVSDLGFCAERISVIPNGIELPASPDRADDVDVVTLGSSGRLFPVKDYPLMVRVVKEIGAAEKVRALLAGEGPERSRIERGIAENNLEGSFRLVGHLDAMDDFYRGLDIYLNTSVHEGIPMTILEAMAHGLPVVAPAVGGIAEMIEDGVEGFLVADRSPKSYAEKCLLLIRDSRLRRRMGEAARLRVETCFSAAAMAAEYATLYRRMNSTAETARVGDVSDRSAV</sequence>
<proteinExistence type="predicted"/>
<dbReference type="Proteomes" id="UP000236340">
    <property type="component" value="Unassembled WGS sequence"/>
</dbReference>
<keyword evidence="3" id="KW-0808">Transferase</keyword>
<comment type="caution">
    <text evidence="3">The sequence shown here is derived from an EMBL/GenBank/DDBJ whole genome shotgun (WGS) entry which is preliminary data.</text>
</comment>
<evidence type="ECO:0000313" key="3">
    <source>
        <dbReference type="EMBL" id="PNU19982.1"/>
    </source>
</evidence>
<dbReference type="Pfam" id="PF00534">
    <property type="entry name" value="Glycos_transf_1"/>
    <property type="match status" value="1"/>
</dbReference>
<accession>A0A2K2H9J8</accession>
<evidence type="ECO:0000259" key="1">
    <source>
        <dbReference type="Pfam" id="PF00534"/>
    </source>
</evidence>
<feature type="domain" description="Glycosyltransferase subfamily 4-like N-terminal" evidence="2">
    <location>
        <begin position="15"/>
        <end position="176"/>
    </location>
</feature>
<reference evidence="3 4" key="1">
    <citation type="journal article" date="2018" name="Genome Announc.">
        <title>Genome Sequence of Geothermobacter sp. HR-1 Iron Reducer from the Loihi Seamount.</title>
        <authorList>
            <person name="Smith H."/>
            <person name="Abuyen K."/>
            <person name="Tremblay J."/>
            <person name="Savalia P."/>
            <person name="Perez-Rodriguez I."/>
            <person name="Emerson D."/>
            <person name="Tully B."/>
            <person name="Amend J."/>
        </authorList>
    </citation>
    <scope>NUCLEOTIDE SEQUENCE [LARGE SCALE GENOMIC DNA]</scope>
    <source>
        <strain evidence="3 4">HR-1</strain>
    </source>
</reference>
<gene>
    <name evidence="3" type="ORF">C2E25_09940</name>
</gene>
<dbReference type="OrthoDB" id="5490278at2"/>
<dbReference type="SUPFAM" id="SSF53756">
    <property type="entry name" value="UDP-Glycosyltransferase/glycogen phosphorylase"/>
    <property type="match status" value="1"/>
</dbReference>
<dbReference type="InterPro" id="IPR001296">
    <property type="entry name" value="Glyco_trans_1"/>
</dbReference>
<dbReference type="InterPro" id="IPR028098">
    <property type="entry name" value="Glyco_trans_4-like_N"/>
</dbReference>
<organism evidence="3 4">
    <name type="scientific">Geothermobacter hydrogeniphilus</name>
    <dbReference type="NCBI Taxonomy" id="1969733"/>
    <lineage>
        <taxon>Bacteria</taxon>
        <taxon>Pseudomonadati</taxon>
        <taxon>Thermodesulfobacteriota</taxon>
        <taxon>Desulfuromonadia</taxon>
        <taxon>Desulfuromonadales</taxon>
        <taxon>Geothermobacteraceae</taxon>
        <taxon>Geothermobacter</taxon>
    </lineage>
</organism>
<dbReference type="Gene3D" id="3.40.50.2000">
    <property type="entry name" value="Glycogen Phosphorylase B"/>
    <property type="match status" value="2"/>
</dbReference>
<evidence type="ECO:0000313" key="4">
    <source>
        <dbReference type="Proteomes" id="UP000236340"/>
    </source>
</evidence>
<name>A0A2K2H9J8_9BACT</name>
<protein>
    <submittedName>
        <fullName evidence="3">Glycosyltransferase</fullName>
    </submittedName>
</protein>
<dbReference type="AlphaFoldDB" id="A0A2K2H9J8"/>
<feature type="domain" description="Glycosyl transferase family 1" evidence="1">
    <location>
        <begin position="190"/>
        <end position="340"/>
    </location>
</feature>
<dbReference type="CDD" id="cd03801">
    <property type="entry name" value="GT4_PimA-like"/>
    <property type="match status" value="1"/>
</dbReference>
<dbReference type="Pfam" id="PF13439">
    <property type="entry name" value="Glyco_transf_4"/>
    <property type="match status" value="1"/>
</dbReference>
<evidence type="ECO:0000259" key="2">
    <source>
        <dbReference type="Pfam" id="PF13439"/>
    </source>
</evidence>
<dbReference type="PANTHER" id="PTHR12526">
    <property type="entry name" value="GLYCOSYLTRANSFERASE"/>
    <property type="match status" value="1"/>
</dbReference>
<dbReference type="GO" id="GO:0016757">
    <property type="term" value="F:glycosyltransferase activity"/>
    <property type="evidence" value="ECO:0007669"/>
    <property type="project" value="InterPro"/>
</dbReference>
<dbReference type="EMBL" id="PPFX01000020">
    <property type="protein sequence ID" value="PNU19982.1"/>
    <property type="molecule type" value="Genomic_DNA"/>
</dbReference>
<dbReference type="PANTHER" id="PTHR12526:SF630">
    <property type="entry name" value="GLYCOSYLTRANSFERASE"/>
    <property type="match status" value="1"/>
</dbReference>